<accession>A0A6H9YPZ9</accession>
<evidence type="ECO:0000313" key="4">
    <source>
        <dbReference type="EMBL" id="KAB2342127.1"/>
    </source>
</evidence>
<dbReference type="CDD" id="cd04622">
    <property type="entry name" value="CBS_pair_HRP1_like"/>
    <property type="match status" value="1"/>
</dbReference>
<dbReference type="Pfam" id="PF00571">
    <property type="entry name" value="CBS"/>
    <property type="match status" value="2"/>
</dbReference>
<reference evidence="4 5" key="1">
    <citation type="submission" date="2019-09" db="EMBL/GenBank/DDBJ databases">
        <title>Actinomadura physcomitrii sp. nov., a novel actinomycete isolated from moss [Physcomitrium sphaericum (Ludw) Fuernr].</title>
        <authorList>
            <person name="Zhuang X."/>
            <person name="Liu C."/>
        </authorList>
    </citation>
    <scope>NUCLEOTIDE SEQUENCE [LARGE SCALE GENOMIC DNA]</scope>
    <source>
        <strain evidence="4 5">HMC1</strain>
    </source>
</reference>
<comment type="caution">
    <text evidence="4">The sequence shown here is derived from an EMBL/GenBank/DDBJ whole genome shotgun (WGS) entry which is preliminary data.</text>
</comment>
<dbReference type="RefSeq" id="WP_151567537.1">
    <property type="nucleotide sequence ID" value="NZ_WBMT01000023.1"/>
</dbReference>
<keyword evidence="2" id="KW-0129">CBS domain</keyword>
<evidence type="ECO:0000259" key="3">
    <source>
        <dbReference type="PROSITE" id="PS51371"/>
    </source>
</evidence>
<evidence type="ECO:0000256" key="2">
    <source>
        <dbReference type="PROSITE-ProRule" id="PRU00703"/>
    </source>
</evidence>
<organism evidence="4 5">
    <name type="scientific">Actinomadura rudentiformis</name>
    <dbReference type="NCBI Taxonomy" id="359158"/>
    <lineage>
        <taxon>Bacteria</taxon>
        <taxon>Bacillati</taxon>
        <taxon>Actinomycetota</taxon>
        <taxon>Actinomycetes</taxon>
        <taxon>Streptosporangiales</taxon>
        <taxon>Thermomonosporaceae</taxon>
        <taxon>Actinomadura</taxon>
    </lineage>
</organism>
<dbReference type="InterPro" id="IPR000644">
    <property type="entry name" value="CBS_dom"/>
</dbReference>
<dbReference type="OrthoDB" id="9789996at2"/>
<dbReference type="SUPFAM" id="SSF54631">
    <property type="entry name" value="CBS-domain pair"/>
    <property type="match status" value="1"/>
</dbReference>
<dbReference type="Proteomes" id="UP000468735">
    <property type="component" value="Unassembled WGS sequence"/>
</dbReference>
<proteinExistence type="predicted"/>
<protein>
    <submittedName>
        <fullName evidence="4">CBS domain-containing protein</fullName>
    </submittedName>
</protein>
<evidence type="ECO:0000256" key="1">
    <source>
        <dbReference type="ARBA" id="ARBA00022737"/>
    </source>
</evidence>
<feature type="domain" description="CBS" evidence="3">
    <location>
        <begin position="9"/>
        <end position="66"/>
    </location>
</feature>
<gene>
    <name evidence="4" type="ORF">F8566_39355</name>
</gene>
<dbReference type="EMBL" id="WBMT01000023">
    <property type="protein sequence ID" value="KAB2342127.1"/>
    <property type="molecule type" value="Genomic_DNA"/>
</dbReference>
<dbReference type="PANTHER" id="PTHR48108">
    <property type="entry name" value="CBS DOMAIN-CONTAINING PROTEIN CBSX2, CHLOROPLASTIC"/>
    <property type="match status" value="1"/>
</dbReference>
<dbReference type="Gene3D" id="3.10.580.10">
    <property type="entry name" value="CBS-domain"/>
    <property type="match status" value="1"/>
</dbReference>
<name>A0A6H9YPZ9_9ACTN</name>
<dbReference type="InterPro" id="IPR046342">
    <property type="entry name" value="CBS_dom_sf"/>
</dbReference>
<keyword evidence="5" id="KW-1185">Reference proteome</keyword>
<dbReference type="PROSITE" id="PS51371">
    <property type="entry name" value="CBS"/>
    <property type="match status" value="2"/>
</dbReference>
<keyword evidence="1" id="KW-0677">Repeat</keyword>
<dbReference type="SMART" id="SM00116">
    <property type="entry name" value="CBS"/>
    <property type="match status" value="2"/>
</dbReference>
<sequence length="141" mass="15066">MSRRVSDLMTATPHTLPLEATLYEAARIMRDKGIGDVLVTLAGRLCGMVTDRDIVVRGIAECRDPSLTPLSDVCTAEITTVRPNDDTETAARLMREQAVRRLPVVDAEQRPVGIVSIGDLALANGEAPGVLAAISKAPPHL</sequence>
<feature type="domain" description="CBS" evidence="3">
    <location>
        <begin position="74"/>
        <end position="131"/>
    </location>
</feature>
<dbReference type="AlphaFoldDB" id="A0A6H9YPZ9"/>
<dbReference type="InterPro" id="IPR051462">
    <property type="entry name" value="CBS_domain-containing"/>
</dbReference>
<dbReference type="PANTHER" id="PTHR48108:SF34">
    <property type="entry name" value="CBS DOMAIN-CONTAINING PROTEIN YHCV"/>
    <property type="match status" value="1"/>
</dbReference>
<evidence type="ECO:0000313" key="5">
    <source>
        <dbReference type="Proteomes" id="UP000468735"/>
    </source>
</evidence>